<sequence>MHVKLHVNFRVLVLTLTAFGSRRRTRVTFTEYPGLYRTRHQHKSMQCWWDYTQTVCFCKVQGDDRDPYRACFGNPRLSSVAGFKPEESIMRFGSSKLDAMVFNW</sequence>
<evidence type="ECO:0000313" key="2">
    <source>
        <dbReference type="EMBL" id="MED6261159.1"/>
    </source>
</evidence>
<evidence type="ECO:0008006" key="4">
    <source>
        <dbReference type="Google" id="ProtNLM"/>
    </source>
</evidence>
<evidence type="ECO:0000313" key="3">
    <source>
        <dbReference type="Proteomes" id="UP001345963"/>
    </source>
</evidence>
<name>A0ABU7CHY8_9TELE</name>
<gene>
    <name evidence="2" type="ORF">ATANTOWER_001622</name>
</gene>
<protein>
    <recommendedName>
        <fullName evidence="4">Secreted protein</fullName>
    </recommendedName>
</protein>
<reference evidence="2 3" key="1">
    <citation type="submission" date="2021-07" db="EMBL/GenBank/DDBJ databases">
        <authorList>
            <person name="Palmer J.M."/>
        </authorList>
    </citation>
    <scope>NUCLEOTIDE SEQUENCE [LARGE SCALE GENOMIC DNA]</scope>
    <source>
        <strain evidence="2 3">AT_MEX2019</strain>
        <tissue evidence="2">Muscle</tissue>
    </source>
</reference>
<organism evidence="2 3">
    <name type="scientific">Ataeniobius toweri</name>
    <dbReference type="NCBI Taxonomy" id="208326"/>
    <lineage>
        <taxon>Eukaryota</taxon>
        <taxon>Metazoa</taxon>
        <taxon>Chordata</taxon>
        <taxon>Craniata</taxon>
        <taxon>Vertebrata</taxon>
        <taxon>Euteleostomi</taxon>
        <taxon>Actinopterygii</taxon>
        <taxon>Neopterygii</taxon>
        <taxon>Teleostei</taxon>
        <taxon>Neoteleostei</taxon>
        <taxon>Acanthomorphata</taxon>
        <taxon>Ovalentaria</taxon>
        <taxon>Atherinomorphae</taxon>
        <taxon>Cyprinodontiformes</taxon>
        <taxon>Goodeidae</taxon>
        <taxon>Ataeniobius</taxon>
    </lineage>
</organism>
<comment type="caution">
    <text evidence="2">The sequence shown here is derived from an EMBL/GenBank/DDBJ whole genome shotgun (WGS) entry which is preliminary data.</text>
</comment>
<keyword evidence="3" id="KW-1185">Reference proteome</keyword>
<feature type="signal peptide" evidence="1">
    <location>
        <begin position="1"/>
        <end position="20"/>
    </location>
</feature>
<keyword evidence="1" id="KW-0732">Signal</keyword>
<dbReference type="Proteomes" id="UP001345963">
    <property type="component" value="Unassembled WGS sequence"/>
</dbReference>
<dbReference type="EMBL" id="JAHUTI010089677">
    <property type="protein sequence ID" value="MED6261159.1"/>
    <property type="molecule type" value="Genomic_DNA"/>
</dbReference>
<accession>A0ABU7CHY8</accession>
<proteinExistence type="predicted"/>
<feature type="chain" id="PRO_5046552020" description="Secreted protein" evidence="1">
    <location>
        <begin position="21"/>
        <end position="104"/>
    </location>
</feature>
<evidence type="ECO:0000256" key="1">
    <source>
        <dbReference type="SAM" id="SignalP"/>
    </source>
</evidence>